<dbReference type="GO" id="GO:0004124">
    <property type="term" value="F:cysteine synthase activity"/>
    <property type="evidence" value="ECO:0007669"/>
    <property type="project" value="UniProtKB-EC"/>
</dbReference>
<organism evidence="7 8">
    <name type="scientific">Pseudoxanthomonas composti</name>
    <dbReference type="NCBI Taxonomy" id="2137479"/>
    <lineage>
        <taxon>Bacteria</taxon>
        <taxon>Pseudomonadati</taxon>
        <taxon>Pseudomonadota</taxon>
        <taxon>Gammaproteobacteria</taxon>
        <taxon>Lysobacterales</taxon>
        <taxon>Lysobacteraceae</taxon>
        <taxon>Pseudoxanthomonas</taxon>
    </lineage>
</organism>
<dbReference type="Pfam" id="PF00291">
    <property type="entry name" value="PALP"/>
    <property type="match status" value="1"/>
</dbReference>
<name>A0A4Q1JST5_9GAMM</name>
<evidence type="ECO:0000259" key="6">
    <source>
        <dbReference type="Pfam" id="PF00291"/>
    </source>
</evidence>
<dbReference type="InterPro" id="IPR001926">
    <property type="entry name" value="TrpB-like_PALP"/>
</dbReference>
<dbReference type="SUPFAM" id="SSF53686">
    <property type="entry name" value="Tryptophan synthase beta subunit-like PLP-dependent enzymes"/>
    <property type="match status" value="1"/>
</dbReference>
<keyword evidence="4" id="KW-0663">Pyridoxal phosphate</keyword>
<comment type="cofactor">
    <cofactor evidence="1">
        <name>pyridoxal 5'-phosphate</name>
        <dbReference type="ChEBI" id="CHEBI:597326"/>
    </cofactor>
</comment>
<evidence type="ECO:0000256" key="3">
    <source>
        <dbReference type="ARBA" id="ARBA00012681"/>
    </source>
</evidence>
<feature type="domain" description="Tryptophan synthase beta chain-like PALP" evidence="6">
    <location>
        <begin position="9"/>
        <end position="303"/>
    </location>
</feature>
<evidence type="ECO:0000256" key="1">
    <source>
        <dbReference type="ARBA" id="ARBA00001933"/>
    </source>
</evidence>
<comment type="catalytic activity">
    <reaction evidence="5">
        <text>O-acetyl-L-serine + hydrogen sulfide = L-cysteine + acetate</text>
        <dbReference type="Rhea" id="RHEA:14829"/>
        <dbReference type="ChEBI" id="CHEBI:29919"/>
        <dbReference type="ChEBI" id="CHEBI:30089"/>
        <dbReference type="ChEBI" id="CHEBI:35235"/>
        <dbReference type="ChEBI" id="CHEBI:58340"/>
        <dbReference type="EC" id="2.5.1.47"/>
    </reaction>
</comment>
<evidence type="ECO:0000313" key="8">
    <source>
        <dbReference type="Proteomes" id="UP000289784"/>
    </source>
</evidence>
<evidence type="ECO:0000313" key="7">
    <source>
        <dbReference type="EMBL" id="RXR00305.1"/>
    </source>
</evidence>
<comment type="pathway">
    <text evidence="2">Amino-acid biosynthesis; L-cysteine biosynthesis; L-cysteine from L-serine: step 2/2.</text>
</comment>
<sequence length="309" mass="31853">MRHRNALALIGNTPLLALTRLSPPGSTIWAKAEFLNPGGSIKDRPALAILRAARASGQLRPGQAVVEMSSGNMGAGLAVVCAVLGHRLVVAMSRGNSAERVRMLQSLGAQVLLVDQVDGAPGQVTGADIAAATAQAMAFARDHDAYYVDQFNNPGSIAAHEHGTGPEILRGTDGRIDAFVATVGSSGTFVGTARSLKRHSAAIRCVAVEPAGAQVLAGQAVVKPRHLLQGTGYGSVPPHWEPALADALLAVSDDEALSYKRRLAHEEGLHVGYSAAANVCACVRLIEAGGLGPAPSVVTVLCDTGLKYA</sequence>
<dbReference type="AlphaFoldDB" id="A0A4Q1JST5"/>
<accession>A0A4Q1JST5</accession>
<evidence type="ECO:0000256" key="2">
    <source>
        <dbReference type="ARBA" id="ARBA00004962"/>
    </source>
</evidence>
<gene>
    <name evidence="7" type="ORF">EPA99_16985</name>
</gene>
<dbReference type="EMBL" id="SAWZ01000012">
    <property type="protein sequence ID" value="RXR00305.1"/>
    <property type="molecule type" value="Genomic_DNA"/>
</dbReference>
<dbReference type="InterPro" id="IPR036052">
    <property type="entry name" value="TrpB-like_PALP_sf"/>
</dbReference>
<evidence type="ECO:0000256" key="4">
    <source>
        <dbReference type="ARBA" id="ARBA00022898"/>
    </source>
</evidence>
<dbReference type="EC" id="2.5.1.47" evidence="3"/>
<dbReference type="CDD" id="cd01561">
    <property type="entry name" value="CBS_like"/>
    <property type="match status" value="1"/>
</dbReference>
<reference evidence="7 8" key="1">
    <citation type="submission" date="2019-01" db="EMBL/GenBank/DDBJ databases">
        <title>Pseudoxanthomonas composti sp. nov., isolated from compost.</title>
        <authorList>
            <person name="Yang G."/>
        </authorList>
    </citation>
    <scope>NUCLEOTIDE SEQUENCE [LARGE SCALE GENOMIC DNA]</scope>
    <source>
        <strain evidence="7 8">GSS15</strain>
    </source>
</reference>
<protein>
    <recommendedName>
        <fullName evidence="3">cysteine synthase</fullName>
        <ecNumber evidence="3">2.5.1.47</ecNumber>
    </recommendedName>
</protein>
<dbReference type="Gene3D" id="3.40.50.1100">
    <property type="match status" value="2"/>
</dbReference>
<dbReference type="InterPro" id="IPR001216">
    <property type="entry name" value="P-phosphate_BS"/>
</dbReference>
<comment type="caution">
    <text evidence="7">The sequence shown here is derived from an EMBL/GenBank/DDBJ whole genome shotgun (WGS) entry which is preliminary data.</text>
</comment>
<dbReference type="RefSeq" id="WP_129472442.1">
    <property type="nucleotide sequence ID" value="NZ_SAWZ01000012.1"/>
</dbReference>
<proteinExistence type="predicted"/>
<dbReference type="PROSITE" id="PS00901">
    <property type="entry name" value="CYS_SYNTHASE"/>
    <property type="match status" value="1"/>
</dbReference>
<dbReference type="GO" id="GO:0006535">
    <property type="term" value="P:cysteine biosynthetic process from serine"/>
    <property type="evidence" value="ECO:0007669"/>
    <property type="project" value="InterPro"/>
</dbReference>
<dbReference type="PANTHER" id="PTHR10314">
    <property type="entry name" value="CYSTATHIONINE BETA-SYNTHASE"/>
    <property type="match status" value="1"/>
</dbReference>
<dbReference type="Proteomes" id="UP000289784">
    <property type="component" value="Unassembled WGS sequence"/>
</dbReference>
<dbReference type="OrthoDB" id="9805733at2"/>
<keyword evidence="8" id="KW-1185">Reference proteome</keyword>
<dbReference type="InterPro" id="IPR050214">
    <property type="entry name" value="Cys_Synth/Cystath_Beta-Synth"/>
</dbReference>
<evidence type="ECO:0000256" key="5">
    <source>
        <dbReference type="ARBA" id="ARBA00047931"/>
    </source>
</evidence>